<dbReference type="InterPro" id="IPR002034">
    <property type="entry name" value="AIPM/Hcit_synth_CS"/>
</dbReference>
<dbReference type="Pfam" id="PF00682">
    <property type="entry name" value="HMGL-like"/>
    <property type="match status" value="1"/>
</dbReference>
<dbReference type="PANTHER" id="PTHR10277">
    <property type="entry name" value="HOMOCITRATE SYNTHASE-RELATED"/>
    <property type="match status" value="1"/>
</dbReference>
<dbReference type="SUPFAM" id="SSF110921">
    <property type="entry name" value="2-isopropylmalate synthase LeuA, allosteric (dimerisation) domain"/>
    <property type="match status" value="1"/>
</dbReference>
<dbReference type="SUPFAM" id="SSF51569">
    <property type="entry name" value="Aldolase"/>
    <property type="match status" value="1"/>
</dbReference>
<dbReference type="PANTHER" id="PTHR10277:SF9">
    <property type="entry name" value="2-ISOPROPYLMALATE SYNTHASE 1, CHLOROPLASTIC-RELATED"/>
    <property type="match status" value="1"/>
</dbReference>
<evidence type="ECO:0000256" key="9">
    <source>
        <dbReference type="ARBA" id="ARBA00023211"/>
    </source>
</evidence>
<keyword evidence="7 12" id="KW-0808">Transferase</keyword>
<keyword evidence="6" id="KW-0028">Amino-acid biosynthesis</keyword>
<evidence type="ECO:0000256" key="7">
    <source>
        <dbReference type="ARBA" id="ARBA00022679"/>
    </source>
</evidence>
<dbReference type="NCBIfam" id="TIGR00973">
    <property type="entry name" value="leuA_bact"/>
    <property type="match status" value="1"/>
</dbReference>
<comment type="similarity">
    <text evidence="2">Belongs to the alpha-IPM synthase/homocitrate synthase family. LeuA type 1 subfamily.</text>
</comment>
<dbReference type="InterPro" id="IPR054691">
    <property type="entry name" value="LeuA/HCS_post-cat"/>
</dbReference>
<dbReference type="Proteomes" id="UP001596250">
    <property type="component" value="Unassembled WGS sequence"/>
</dbReference>
<accession>A0ABW1IPT6</accession>
<dbReference type="InterPro" id="IPR036230">
    <property type="entry name" value="LeuA_allosteric_dom_sf"/>
</dbReference>
<dbReference type="PROSITE" id="PS00815">
    <property type="entry name" value="AIPM_HOMOCIT_SYNTH_1"/>
    <property type="match status" value="1"/>
</dbReference>
<evidence type="ECO:0000256" key="8">
    <source>
        <dbReference type="ARBA" id="ARBA00022723"/>
    </source>
</evidence>
<dbReference type="Pfam" id="PF08502">
    <property type="entry name" value="LeuA_dimer"/>
    <property type="match status" value="1"/>
</dbReference>
<dbReference type="CDD" id="cd07940">
    <property type="entry name" value="DRE_TIM_IPMS"/>
    <property type="match status" value="1"/>
</dbReference>
<feature type="domain" description="Pyruvate carboxyltransferase" evidence="13">
    <location>
        <begin position="6"/>
        <end position="268"/>
    </location>
</feature>
<proteinExistence type="inferred from homology"/>
<dbReference type="InterPro" id="IPR050073">
    <property type="entry name" value="2-IPM_HCS-like"/>
</dbReference>
<dbReference type="Gene3D" id="3.20.20.70">
    <property type="entry name" value="Aldolase class I"/>
    <property type="match status" value="1"/>
</dbReference>
<keyword evidence="8" id="KW-0479">Metal-binding</keyword>
<comment type="caution">
    <text evidence="14">The sequence shown here is derived from an EMBL/GenBank/DDBJ whole genome shotgun (WGS) entry which is preliminary data.</text>
</comment>
<evidence type="ECO:0000259" key="13">
    <source>
        <dbReference type="PROSITE" id="PS50991"/>
    </source>
</evidence>
<evidence type="ECO:0000256" key="11">
    <source>
        <dbReference type="NCBIfam" id="TIGR00973"/>
    </source>
</evidence>
<dbReference type="InterPro" id="IPR000891">
    <property type="entry name" value="PYR_CT"/>
</dbReference>
<dbReference type="SMART" id="SM00917">
    <property type="entry name" value="LeuA_dimer"/>
    <property type="match status" value="1"/>
</dbReference>
<organism evidence="14 15">
    <name type="scientific">Marinicrinis lubricantis</name>
    <dbReference type="NCBI Taxonomy" id="2086470"/>
    <lineage>
        <taxon>Bacteria</taxon>
        <taxon>Bacillati</taxon>
        <taxon>Bacillota</taxon>
        <taxon>Bacilli</taxon>
        <taxon>Bacillales</taxon>
        <taxon>Paenibacillaceae</taxon>
    </lineage>
</organism>
<dbReference type="PROSITE" id="PS50991">
    <property type="entry name" value="PYR_CT"/>
    <property type="match status" value="1"/>
</dbReference>
<keyword evidence="5" id="KW-0432">Leucine biosynthesis</keyword>
<dbReference type="InterPro" id="IPR013709">
    <property type="entry name" value="2-isopropylmalate_synth_dimer"/>
</dbReference>
<dbReference type="InterPro" id="IPR005671">
    <property type="entry name" value="LeuA_bact_synth"/>
</dbReference>
<evidence type="ECO:0000256" key="3">
    <source>
        <dbReference type="ARBA" id="ARBA00012973"/>
    </source>
</evidence>
<dbReference type="NCBIfam" id="NF002086">
    <property type="entry name" value="PRK00915.1-3"/>
    <property type="match status" value="1"/>
</dbReference>
<dbReference type="RefSeq" id="WP_379894402.1">
    <property type="nucleotide sequence ID" value="NZ_CBCSCT010000055.1"/>
</dbReference>
<gene>
    <name evidence="14" type="ORF">ACFPXP_11720</name>
</gene>
<evidence type="ECO:0000256" key="5">
    <source>
        <dbReference type="ARBA" id="ARBA00022430"/>
    </source>
</evidence>
<dbReference type="InterPro" id="IPR013785">
    <property type="entry name" value="Aldolase_TIM"/>
</dbReference>
<evidence type="ECO:0000256" key="1">
    <source>
        <dbReference type="ARBA" id="ARBA00004689"/>
    </source>
</evidence>
<evidence type="ECO:0000256" key="12">
    <source>
        <dbReference type="RuleBase" id="RU003523"/>
    </source>
</evidence>
<dbReference type="Gene3D" id="1.10.238.260">
    <property type="match status" value="1"/>
</dbReference>
<evidence type="ECO:0000256" key="2">
    <source>
        <dbReference type="ARBA" id="ARBA00009396"/>
    </source>
</evidence>
<name>A0ABW1IPT6_9BACL</name>
<keyword evidence="14" id="KW-0012">Acyltransferase</keyword>
<evidence type="ECO:0000256" key="6">
    <source>
        <dbReference type="ARBA" id="ARBA00022605"/>
    </source>
</evidence>
<evidence type="ECO:0000313" key="14">
    <source>
        <dbReference type="EMBL" id="MFC5987072.1"/>
    </source>
</evidence>
<evidence type="ECO:0000313" key="15">
    <source>
        <dbReference type="Proteomes" id="UP001596250"/>
    </source>
</evidence>
<comment type="pathway">
    <text evidence="1">Amino-acid biosynthesis; L-leucine biosynthesis; L-leucine from 3-methyl-2-oxobutanoate: step 1/4.</text>
</comment>
<dbReference type="EMBL" id="JBHSQV010000150">
    <property type="protein sequence ID" value="MFC5987072.1"/>
    <property type="molecule type" value="Genomic_DNA"/>
</dbReference>
<dbReference type="Pfam" id="PF22617">
    <property type="entry name" value="HCS_D2"/>
    <property type="match status" value="1"/>
</dbReference>
<dbReference type="PROSITE" id="PS00816">
    <property type="entry name" value="AIPM_HOMOCIT_SYNTH_2"/>
    <property type="match status" value="1"/>
</dbReference>
<reference evidence="15" key="1">
    <citation type="journal article" date="2019" name="Int. J. Syst. Evol. Microbiol.">
        <title>The Global Catalogue of Microorganisms (GCM) 10K type strain sequencing project: providing services to taxonomists for standard genome sequencing and annotation.</title>
        <authorList>
            <consortium name="The Broad Institute Genomics Platform"/>
            <consortium name="The Broad Institute Genome Sequencing Center for Infectious Disease"/>
            <person name="Wu L."/>
            <person name="Ma J."/>
        </authorList>
    </citation>
    <scope>NUCLEOTIDE SEQUENCE [LARGE SCALE GENOMIC DNA]</scope>
    <source>
        <strain evidence="15">CCM 8749</strain>
    </source>
</reference>
<dbReference type="GO" id="GO:0003852">
    <property type="term" value="F:2-isopropylmalate synthase activity"/>
    <property type="evidence" value="ECO:0007669"/>
    <property type="project" value="UniProtKB-EC"/>
</dbReference>
<keyword evidence="9" id="KW-0464">Manganese</keyword>
<evidence type="ECO:0000256" key="4">
    <source>
        <dbReference type="ARBA" id="ARBA00018198"/>
    </source>
</evidence>
<sequence length="505" mass="56387">MNKRHIQIFDTTLRDGEQAPGASITPEQKIVLARQLGRLGIDVIEPGFPVSSQGEFEAVQQICRELQHVEICGFARAVKGDIDRAVEATKDAARRRLHIFISSSDIHLQYQLRKTRDEVLAMTREKIAYAKQFVDEIEFSPMDATRSDEAFLMEMLETAISEGATILNIPDTVGYALPEEFGAFIRRLREGVRGADRVRFSAHCHNDLGLAVANSLAAIRAGADQIEVTVGGIGERAGNCSLEELVMAIETRKEALEAETRIDVSQLYDTSRMVSRMMHFPIAHNKPIVGRNAFQHEAGIHQDGLLKNRNTYEIMDPEALGIPRNMIVLGKHSGRHAIKHRIAELGIPLDEGQLNEVYERFKETADRQKTVSDTELAAIAGTVADVVVEPIVMRQWHVQRVNDQHNAARVTLFDQVKKEEQQYEMVAEGPVHALVQCIRQAYPDDIEFEDLEIYSLSSGEAAKGEAIVTVRRNGNRYRGQVTDYDVLQAVAHAFVSACNQAIVKS</sequence>
<dbReference type="EC" id="2.3.3.13" evidence="3 11"/>
<protein>
    <recommendedName>
        <fullName evidence="4 11">2-isopropylmalate synthase</fullName>
        <ecNumber evidence="3 11">2.3.3.13</ecNumber>
    </recommendedName>
</protein>
<keyword evidence="10" id="KW-0100">Branched-chain amino acid biosynthesis</keyword>
<keyword evidence="15" id="KW-1185">Reference proteome</keyword>
<dbReference type="Gene3D" id="3.30.160.270">
    <property type="match status" value="1"/>
</dbReference>
<evidence type="ECO:0000256" key="10">
    <source>
        <dbReference type="ARBA" id="ARBA00023304"/>
    </source>
</evidence>